<reference evidence="1 2" key="1">
    <citation type="journal article" date="2019" name="Emerg. Microbes Infect.">
        <title>Comprehensive subspecies identification of 175 nontuberculous mycobacteria species based on 7547 genomic profiles.</title>
        <authorList>
            <person name="Matsumoto Y."/>
            <person name="Kinjo T."/>
            <person name="Motooka D."/>
            <person name="Nabeya D."/>
            <person name="Jung N."/>
            <person name="Uechi K."/>
            <person name="Horii T."/>
            <person name="Iida T."/>
            <person name="Fujita J."/>
            <person name="Nakamura S."/>
        </authorList>
    </citation>
    <scope>NUCLEOTIDE SEQUENCE [LARGE SCALE GENOMIC DNA]</scope>
    <source>
        <strain evidence="1 2">JCM 16367</strain>
    </source>
</reference>
<gene>
    <name evidence="1" type="ORF">MNVI_42690</name>
</gene>
<dbReference type="AlphaFoldDB" id="A0A7I7PK42"/>
<proteinExistence type="predicted"/>
<accession>A0A7I7PK42</accession>
<dbReference type="KEGG" id="mnv:MNVI_42690"/>
<evidence type="ECO:0000313" key="2">
    <source>
        <dbReference type="Proteomes" id="UP000466894"/>
    </source>
</evidence>
<sequence>MPGTGLARDYSGIQAFAWRYLLPALTVVPGVNVHTPGKSAEALARLVTDPELKTTSGQYFSGFRSTHSSADSYDRAKAADLWRTSIELTGFRSADSGAAKA</sequence>
<organism evidence="1 2">
    <name type="scientific">Mycobacterium noviomagense</name>
    <dbReference type="NCBI Taxonomy" id="459858"/>
    <lineage>
        <taxon>Bacteria</taxon>
        <taxon>Bacillati</taxon>
        <taxon>Actinomycetota</taxon>
        <taxon>Actinomycetes</taxon>
        <taxon>Mycobacteriales</taxon>
        <taxon>Mycobacteriaceae</taxon>
        <taxon>Mycobacterium</taxon>
    </lineage>
</organism>
<dbReference type="Proteomes" id="UP000466894">
    <property type="component" value="Chromosome"/>
</dbReference>
<protein>
    <submittedName>
        <fullName evidence="1">Uncharacterized protein</fullName>
    </submittedName>
</protein>
<evidence type="ECO:0000313" key="1">
    <source>
        <dbReference type="EMBL" id="BBY08951.1"/>
    </source>
</evidence>
<dbReference type="RefSeq" id="WP_232070301.1">
    <property type="nucleotide sequence ID" value="NZ_AP022583.1"/>
</dbReference>
<dbReference type="EMBL" id="AP022583">
    <property type="protein sequence ID" value="BBY08951.1"/>
    <property type="molecule type" value="Genomic_DNA"/>
</dbReference>
<name>A0A7I7PK42_9MYCO</name>